<protein>
    <submittedName>
        <fullName evidence="2">Uncharacterized protein</fullName>
    </submittedName>
</protein>
<dbReference type="KEGG" id="haly:HYG82_00110"/>
<dbReference type="EMBL" id="CP058601">
    <property type="protein sequence ID" value="QLG47355.1"/>
    <property type="molecule type" value="Genomic_DNA"/>
</dbReference>
<gene>
    <name evidence="2" type="ORF">HYG82_00110</name>
</gene>
<dbReference type="GeneID" id="56031647"/>
<dbReference type="Proteomes" id="UP000509241">
    <property type="component" value="Chromosome"/>
</dbReference>
<keyword evidence="3" id="KW-1185">Reference proteome</keyword>
<name>A0A7D5H4F3_9EURY</name>
<dbReference type="RefSeq" id="WP_179259100.1">
    <property type="nucleotide sequence ID" value="NZ_CP058601.1"/>
</dbReference>
<organism evidence="2 3">
    <name type="scientific">Natrinema halophilum</name>
    <dbReference type="NCBI Taxonomy" id="1699371"/>
    <lineage>
        <taxon>Archaea</taxon>
        <taxon>Methanobacteriati</taxon>
        <taxon>Methanobacteriota</taxon>
        <taxon>Stenosarchaea group</taxon>
        <taxon>Halobacteria</taxon>
        <taxon>Halobacteriales</taxon>
        <taxon>Natrialbaceae</taxon>
        <taxon>Natrinema</taxon>
    </lineage>
</organism>
<sequence length="320" mass="34584">MAWQKRAEMEALVGSIVDEKLEERENARESSGVSRRRTLGLAGVAGLGALGVGSRSVRADDGALHMSQSIDLSDNDLQNVAAIGGTLTDGNRIESLAGENLSVSEGQLNAVPGSSGGEIGDTIQNRLDEATTRLELVGGTGNNWRVGPAEPVGDPHLHGSFGLRFATDRPLYLGECQIEANLAGQFTPALYEYDPETDELVEQVDTITIQTTGRKQTIFLDFLAEEPGEYLLTRLIPFKKGNEGDENDNLEPAPDSAYKPTDDAIELRRGGYDGYTGDSKHGVTVHGGYNPYFTHYDGPSDTSDSHYYYHNLEISTTESV</sequence>
<evidence type="ECO:0000313" key="2">
    <source>
        <dbReference type="EMBL" id="QLG47355.1"/>
    </source>
</evidence>
<feature type="region of interest" description="Disordered" evidence="1">
    <location>
        <begin position="241"/>
        <end position="260"/>
    </location>
</feature>
<accession>A0A7D5H4F3</accession>
<evidence type="ECO:0000256" key="1">
    <source>
        <dbReference type="SAM" id="MobiDB-lite"/>
    </source>
</evidence>
<dbReference type="AlphaFoldDB" id="A0A7D5H4F3"/>
<reference evidence="2 3" key="1">
    <citation type="submission" date="2020-07" db="EMBL/GenBank/DDBJ databases">
        <authorList>
            <person name="Cui H."/>
        </authorList>
    </citation>
    <scope>NUCLEOTIDE SEQUENCE [LARGE SCALE GENOMIC DNA]</scope>
    <source>
        <strain evidence="2 3">YPL8</strain>
    </source>
</reference>
<evidence type="ECO:0000313" key="3">
    <source>
        <dbReference type="Proteomes" id="UP000509241"/>
    </source>
</evidence>
<proteinExistence type="predicted"/>